<accession>A0A1H6CLA6</accession>
<dbReference type="RefSeq" id="WP_103874698.1">
    <property type="nucleotide sequence ID" value="NZ_FNUY01000011.1"/>
</dbReference>
<gene>
    <name evidence="1" type="ORF">SAMN04488115_11116</name>
</gene>
<evidence type="ECO:0000313" key="1">
    <source>
        <dbReference type="EMBL" id="SEG73764.1"/>
    </source>
</evidence>
<evidence type="ECO:0000313" key="2">
    <source>
        <dbReference type="Proteomes" id="UP000236743"/>
    </source>
</evidence>
<sequence>MARPVYKLGDMVNLTTDFSDRPRIGPFEITRLMPPRDNKEEQYRVRGPDGLERAIGYHEIVEDTPVRE</sequence>
<keyword evidence="2" id="KW-1185">Reference proteome</keyword>
<dbReference type="EMBL" id="FNUY01000011">
    <property type="protein sequence ID" value="SEG73764.1"/>
    <property type="molecule type" value="Genomic_DNA"/>
</dbReference>
<name>A0A1H6CLA6_9HYPH</name>
<dbReference type="OrthoDB" id="8162521at2"/>
<protein>
    <submittedName>
        <fullName evidence="1">Uncharacterized protein</fullName>
    </submittedName>
</protein>
<dbReference type="AlphaFoldDB" id="A0A1H6CLA6"/>
<dbReference type="Proteomes" id="UP000236743">
    <property type="component" value="Unassembled WGS sequence"/>
</dbReference>
<organism evidence="1 2">
    <name type="scientific">Bosea lathyri</name>
    <dbReference type="NCBI Taxonomy" id="1036778"/>
    <lineage>
        <taxon>Bacteria</taxon>
        <taxon>Pseudomonadati</taxon>
        <taxon>Pseudomonadota</taxon>
        <taxon>Alphaproteobacteria</taxon>
        <taxon>Hyphomicrobiales</taxon>
        <taxon>Boseaceae</taxon>
        <taxon>Bosea</taxon>
    </lineage>
</organism>
<proteinExistence type="predicted"/>
<reference evidence="1 2" key="1">
    <citation type="submission" date="2016-10" db="EMBL/GenBank/DDBJ databases">
        <authorList>
            <person name="de Groot N.N."/>
        </authorList>
    </citation>
    <scope>NUCLEOTIDE SEQUENCE [LARGE SCALE GENOMIC DNA]</scope>
    <source>
        <strain evidence="1 2">DSM 26656</strain>
    </source>
</reference>